<feature type="compositionally biased region" description="Basic and acidic residues" evidence="10">
    <location>
        <begin position="16"/>
        <end position="39"/>
    </location>
</feature>
<dbReference type="PANTHER" id="PTHR24056:SF107">
    <property type="entry name" value="CYCLIN-DEPENDENT KINASE 11A-RELATED"/>
    <property type="match status" value="1"/>
</dbReference>
<organism evidence="12 13">
    <name type="scientific">Sporormia fimetaria CBS 119925</name>
    <dbReference type="NCBI Taxonomy" id="1340428"/>
    <lineage>
        <taxon>Eukaryota</taxon>
        <taxon>Fungi</taxon>
        <taxon>Dikarya</taxon>
        <taxon>Ascomycota</taxon>
        <taxon>Pezizomycotina</taxon>
        <taxon>Dothideomycetes</taxon>
        <taxon>Pleosporomycetidae</taxon>
        <taxon>Pleosporales</taxon>
        <taxon>Sporormiaceae</taxon>
        <taxon>Sporormia</taxon>
    </lineage>
</organism>
<dbReference type="OrthoDB" id="1732493at2759"/>
<reference evidence="12" key="1">
    <citation type="journal article" date="2020" name="Stud. Mycol.">
        <title>101 Dothideomycetes genomes: a test case for predicting lifestyles and emergence of pathogens.</title>
        <authorList>
            <person name="Haridas S."/>
            <person name="Albert R."/>
            <person name="Binder M."/>
            <person name="Bloem J."/>
            <person name="Labutti K."/>
            <person name="Salamov A."/>
            <person name="Andreopoulos B."/>
            <person name="Baker S."/>
            <person name="Barry K."/>
            <person name="Bills G."/>
            <person name="Bluhm B."/>
            <person name="Cannon C."/>
            <person name="Castanera R."/>
            <person name="Culley D."/>
            <person name="Daum C."/>
            <person name="Ezra D."/>
            <person name="Gonzalez J."/>
            <person name="Henrissat B."/>
            <person name="Kuo A."/>
            <person name="Liang C."/>
            <person name="Lipzen A."/>
            <person name="Lutzoni F."/>
            <person name="Magnuson J."/>
            <person name="Mondo S."/>
            <person name="Nolan M."/>
            <person name="Ohm R."/>
            <person name="Pangilinan J."/>
            <person name="Park H.-J."/>
            <person name="Ramirez L."/>
            <person name="Alfaro M."/>
            <person name="Sun H."/>
            <person name="Tritt A."/>
            <person name="Yoshinaga Y."/>
            <person name="Zwiers L.-H."/>
            <person name="Turgeon B."/>
            <person name="Goodwin S."/>
            <person name="Spatafora J."/>
            <person name="Crous P."/>
            <person name="Grigoriev I."/>
        </authorList>
    </citation>
    <scope>NUCLEOTIDE SEQUENCE</scope>
    <source>
        <strain evidence="12">CBS 119925</strain>
    </source>
</reference>
<feature type="compositionally biased region" description="Basic and acidic residues" evidence="10">
    <location>
        <begin position="61"/>
        <end position="72"/>
    </location>
</feature>
<sequence>MPGASRWANDEADAAEDARRKKEKEDKKRAKQLKQEREAAAAAAQEEDTRPSKRRKLSPTVRDDESAKPAERQLLRFEGGSWGRCRHVDNYNVINHIEQGTFGVVSRAIEVETGEVVALKMAKHDERVREADGYSVPALREVEMLRKARHPNIVALKEVVRGGDYSVSGGPIYLVLEFVEHDLRDLMNHMPEPFVASEIKTLFRQLVTAVDFLHTNHIMHRDLKTSNILLSNRGHLKLADFGMARTVPPPSTPNIPTSPLTTVVVTLWYRAPELLLGAKTYTTAIDIWSLGCIFSEFQDKTNSYILKGKNEVDQLYKIFSLVGIPTEKAWPSFSRLPNAKALKLPRNPAKPPSLKRVFPSLTDAGVDLLSWMLESNPDRRATAKDILSHVYFEESPKPKPMELFPTFPSKAAKEKRKEWTPEAPKRGEGRWSNNGWQPGEVDFTALSSGREKR</sequence>
<dbReference type="EMBL" id="MU006573">
    <property type="protein sequence ID" value="KAF2747308.1"/>
    <property type="molecule type" value="Genomic_DNA"/>
</dbReference>
<gene>
    <name evidence="12" type="ORF">M011DRAFT_519266</name>
</gene>
<keyword evidence="5" id="KW-0547">Nucleotide-binding</keyword>
<dbReference type="PROSITE" id="PS50011">
    <property type="entry name" value="PROTEIN_KINASE_DOM"/>
    <property type="match status" value="1"/>
</dbReference>
<accession>A0A6A6V9L5</accession>
<evidence type="ECO:0000313" key="13">
    <source>
        <dbReference type="Proteomes" id="UP000799440"/>
    </source>
</evidence>
<dbReference type="InterPro" id="IPR000719">
    <property type="entry name" value="Prot_kinase_dom"/>
</dbReference>
<dbReference type="FunFam" id="1.10.510.10:FF:000624">
    <property type="entry name" value="Mitogen-activated protein kinase"/>
    <property type="match status" value="1"/>
</dbReference>
<evidence type="ECO:0000256" key="5">
    <source>
        <dbReference type="ARBA" id="ARBA00022741"/>
    </source>
</evidence>
<dbReference type="InterPro" id="IPR050108">
    <property type="entry name" value="CDK"/>
</dbReference>
<feature type="region of interest" description="Disordered" evidence="10">
    <location>
        <begin position="1"/>
        <end position="72"/>
    </location>
</feature>
<keyword evidence="6 12" id="KW-0418">Kinase</keyword>
<evidence type="ECO:0000256" key="6">
    <source>
        <dbReference type="ARBA" id="ARBA00022777"/>
    </source>
</evidence>
<dbReference type="SUPFAM" id="SSF56112">
    <property type="entry name" value="Protein kinase-like (PK-like)"/>
    <property type="match status" value="1"/>
</dbReference>
<name>A0A6A6V9L5_9PLEO</name>
<evidence type="ECO:0000256" key="10">
    <source>
        <dbReference type="SAM" id="MobiDB-lite"/>
    </source>
</evidence>
<dbReference type="GO" id="GO:0005634">
    <property type="term" value="C:nucleus"/>
    <property type="evidence" value="ECO:0007669"/>
    <property type="project" value="TreeGrafter"/>
</dbReference>
<dbReference type="SMART" id="SM00220">
    <property type="entry name" value="S_TKc"/>
    <property type="match status" value="1"/>
</dbReference>
<protein>
    <recommendedName>
        <fullName evidence="2">cyclin-dependent kinase</fullName>
        <ecNumber evidence="2">2.7.11.22</ecNumber>
    </recommendedName>
</protein>
<dbReference type="GO" id="GO:0005524">
    <property type="term" value="F:ATP binding"/>
    <property type="evidence" value="ECO:0007669"/>
    <property type="project" value="UniProtKB-KW"/>
</dbReference>
<dbReference type="InterPro" id="IPR011009">
    <property type="entry name" value="Kinase-like_dom_sf"/>
</dbReference>
<dbReference type="InterPro" id="IPR008271">
    <property type="entry name" value="Ser/Thr_kinase_AS"/>
</dbReference>
<feature type="region of interest" description="Disordered" evidence="10">
    <location>
        <begin position="402"/>
        <end position="453"/>
    </location>
</feature>
<dbReference type="PROSITE" id="PS00108">
    <property type="entry name" value="PROTEIN_KINASE_ST"/>
    <property type="match status" value="1"/>
</dbReference>
<comment type="catalytic activity">
    <reaction evidence="9">
        <text>L-seryl-[protein] + ATP = O-phospho-L-seryl-[protein] + ADP + H(+)</text>
        <dbReference type="Rhea" id="RHEA:17989"/>
        <dbReference type="Rhea" id="RHEA-COMP:9863"/>
        <dbReference type="Rhea" id="RHEA-COMP:11604"/>
        <dbReference type="ChEBI" id="CHEBI:15378"/>
        <dbReference type="ChEBI" id="CHEBI:29999"/>
        <dbReference type="ChEBI" id="CHEBI:30616"/>
        <dbReference type="ChEBI" id="CHEBI:83421"/>
        <dbReference type="ChEBI" id="CHEBI:456216"/>
        <dbReference type="EC" id="2.7.11.22"/>
    </reaction>
</comment>
<dbReference type="GO" id="GO:0007346">
    <property type="term" value="P:regulation of mitotic cell cycle"/>
    <property type="evidence" value="ECO:0007669"/>
    <property type="project" value="TreeGrafter"/>
</dbReference>
<evidence type="ECO:0000256" key="3">
    <source>
        <dbReference type="ARBA" id="ARBA00022527"/>
    </source>
</evidence>
<comment type="catalytic activity">
    <reaction evidence="8">
        <text>L-threonyl-[protein] + ATP = O-phospho-L-threonyl-[protein] + ADP + H(+)</text>
        <dbReference type="Rhea" id="RHEA:46608"/>
        <dbReference type="Rhea" id="RHEA-COMP:11060"/>
        <dbReference type="Rhea" id="RHEA-COMP:11605"/>
        <dbReference type="ChEBI" id="CHEBI:15378"/>
        <dbReference type="ChEBI" id="CHEBI:30013"/>
        <dbReference type="ChEBI" id="CHEBI:30616"/>
        <dbReference type="ChEBI" id="CHEBI:61977"/>
        <dbReference type="ChEBI" id="CHEBI:456216"/>
        <dbReference type="EC" id="2.7.11.22"/>
    </reaction>
</comment>
<evidence type="ECO:0000256" key="8">
    <source>
        <dbReference type="ARBA" id="ARBA00047811"/>
    </source>
</evidence>
<dbReference type="Proteomes" id="UP000799440">
    <property type="component" value="Unassembled WGS sequence"/>
</dbReference>
<evidence type="ECO:0000256" key="4">
    <source>
        <dbReference type="ARBA" id="ARBA00022679"/>
    </source>
</evidence>
<dbReference type="Gene3D" id="1.10.510.10">
    <property type="entry name" value="Transferase(Phosphotransferase) domain 1"/>
    <property type="match status" value="1"/>
</dbReference>
<dbReference type="Pfam" id="PF00069">
    <property type="entry name" value="Pkinase"/>
    <property type="match status" value="1"/>
</dbReference>
<dbReference type="Gene3D" id="3.30.200.20">
    <property type="entry name" value="Phosphorylase Kinase, domain 1"/>
    <property type="match status" value="1"/>
</dbReference>
<dbReference type="AlphaFoldDB" id="A0A6A6V9L5"/>
<keyword evidence="4" id="KW-0808">Transferase</keyword>
<evidence type="ECO:0000259" key="11">
    <source>
        <dbReference type="PROSITE" id="PS50011"/>
    </source>
</evidence>
<dbReference type="PANTHER" id="PTHR24056">
    <property type="entry name" value="CELL DIVISION PROTEIN KINASE"/>
    <property type="match status" value="1"/>
</dbReference>
<keyword evidence="3" id="KW-0723">Serine/threonine-protein kinase</keyword>
<keyword evidence="7" id="KW-0067">ATP-binding</keyword>
<proteinExistence type="inferred from homology"/>
<dbReference type="GO" id="GO:0004693">
    <property type="term" value="F:cyclin-dependent protein serine/threonine kinase activity"/>
    <property type="evidence" value="ECO:0007669"/>
    <property type="project" value="UniProtKB-EC"/>
</dbReference>
<evidence type="ECO:0000256" key="2">
    <source>
        <dbReference type="ARBA" id="ARBA00012425"/>
    </source>
</evidence>
<keyword evidence="13" id="KW-1185">Reference proteome</keyword>
<feature type="compositionally biased region" description="Basic and acidic residues" evidence="10">
    <location>
        <begin position="411"/>
        <end position="429"/>
    </location>
</feature>
<evidence type="ECO:0000256" key="9">
    <source>
        <dbReference type="ARBA" id="ARBA00048367"/>
    </source>
</evidence>
<feature type="domain" description="Protein kinase" evidence="11">
    <location>
        <begin position="91"/>
        <end position="392"/>
    </location>
</feature>
<evidence type="ECO:0000256" key="7">
    <source>
        <dbReference type="ARBA" id="ARBA00022840"/>
    </source>
</evidence>
<evidence type="ECO:0000256" key="1">
    <source>
        <dbReference type="ARBA" id="ARBA00006485"/>
    </source>
</evidence>
<dbReference type="EC" id="2.7.11.22" evidence="2"/>
<comment type="similarity">
    <text evidence="1">Belongs to the protein kinase superfamily. CMGC Ser/Thr protein kinase family. CDC2/CDKX subfamily.</text>
</comment>
<evidence type="ECO:0000313" key="12">
    <source>
        <dbReference type="EMBL" id="KAF2747308.1"/>
    </source>
</evidence>